<dbReference type="InterPro" id="IPR013207">
    <property type="entry name" value="LGFP"/>
</dbReference>
<proteinExistence type="predicted"/>
<feature type="chain" id="PRO_5021358811" description="LGFP repeat-containing protein" evidence="1">
    <location>
        <begin position="33"/>
        <end position="634"/>
    </location>
</feature>
<evidence type="ECO:0008006" key="4">
    <source>
        <dbReference type="Google" id="ProtNLM"/>
    </source>
</evidence>
<keyword evidence="3" id="KW-1185">Reference proteome</keyword>
<accession>A0A4Z1E0T4</accession>
<comment type="caution">
    <text evidence="2">The sequence shown here is derived from an EMBL/GenBank/DDBJ whole genome shotgun (WGS) entry which is preliminary data.</text>
</comment>
<reference evidence="2 3" key="1">
    <citation type="submission" date="2018-11" db="EMBL/GenBank/DDBJ databases">
        <title>Complete genome sequencing of the Actinobacteria Serinibacter sp. K3-2.</title>
        <authorList>
            <person name="Rakitin A.L."/>
            <person name="Beletsky A.V."/>
            <person name="Mardanov A.V."/>
            <person name="Ravin N.V."/>
            <person name="Gromova A.S."/>
            <person name="Filippova S.N."/>
            <person name="Gal'Chenko V.F."/>
        </authorList>
    </citation>
    <scope>NUCLEOTIDE SEQUENCE [LARGE SCALE GENOMIC DNA]</scope>
    <source>
        <strain evidence="2 3">K3-2</strain>
    </source>
</reference>
<dbReference type="PROSITE" id="PS51318">
    <property type="entry name" value="TAT"/>
    <property type="match status" value="1"/>
</dbReference>
<dbReference type="Proteomes" id="UP000297318">
    <property type="component" value="Unassembled WGS sequence"/>
</dbReference>
<feature type="signal peptide" evidence="1">
    <location>
        <begin position="1"/>
        <end position="32"/>
    </location>
</feature>
<dbReference type="OrthoDB" id="9764271at2"/>
<dbReference type="EMBL" id="RHPJ01000004">
    <property type="protein sequence ID" value="TGO04083.1"/>
    <property type="molecule type" value="Genomic_DNA"/>
</dbReference>
<name>A0A4Z1E0T4_9MICO</name>
<organism evidence="2 3">
    <name type="scientific">Serinibacter arcticus</name>
    <dbReference type="NCBI Taxonomy" id="1655435"/>
    <lineage>
        <taxon>Bacteria</taxon>
        <taxon>Bacillati</taxon>
        <taxon>Actinomycetota</taxon>
        <taxon>Actinomycetes</taxon>
        <taxon>Micrococcales</taxon>
        <taxon>Beutenbergiaceae</taxon>
        <taxon>Serinibacter</taxon>
    </lineage>
</organism>
<dbReference type="InterPro" id="IPR006311">
    <property type="entry name" value="TAT_signal"/>
</dbReference>
<dbReference type="AlphaFoldDB" id="A0A4Z1E0T4"/>
<sequence length="634" mass="68289">MTAIRRVLTALAAAVVAAVVVVAAPSAPVAEAATGSDFRAGNIISDAMFYDSGSMGVAEIQQFLNQRGANCVAGEMPCLKDFRENTRTSYAQAGLCDGYLGQPNESAAQIIYTIARSCRINPQTLLVLLEKEQSLVARSRPTARSYQIAMGYGCPDTAPCDAEYYGFQNQTYRAARQFQVYKANPTRYGYQAGRVNSIQWHPNAACGSSPVYIENQATAALYIYTPYQPNAAALNNLYGTGDSCSSYGNRNFWRIYTDWFGNTGFPVIGAIRADWQAEGGATGYFGSPRTAEICRADGTCAQRFERGTITYRPGSGITRVIGSMHANWWTDNGPTGYFGYPLGNEVCRADGSCAQRFERGTITFRPGVGIVRAIGSMNGNWWLENGPTGYFGYPLGNETCRADGACAQRFERGTITFRPGGGIVRVIGATNNNWSLENGPTGYFGYPLSSEVCRADGACAQRFERGTIAYRPSTGVVRVIGATNNNWWLENGPTGYFGQPLSSEVCRADGACAQRFERGTIAYRPSTGIVRVIGSMHGTWWSDNGPTGTFGYPVSPEEGGPAASTLQRFDGGAYSFTGSPQATRVRDVIASTWLQNIARLGSPTGEEVVTSGSRVQRFQTGTITVAADGSVRVS</sequence>
<protein>
    <recommendedName>
        <fullName evidence="4">LGFP repeat-containing protein</fullName>
    </recommendedName>
</protein>
<evidence type="ECO:0000313" key="2">
    <source>
        <dbReference type="EMBL" id="TGO04083.1"/>
    </source>
</evidence>
<evidence type="ECO:0000313" key="3">
    <source>
        <dbReference type="Proteomes" id="UP000297318"/>
    </source>
</evidence>
<keyword evidence="1" id="KW-0732">Signal</keyword>
<evidence type="ECO:0000256" key="1">
    <source>
        <dbReference type="SAM" id="SignalP"/>
    </source>
</evidence>
<gene>
    <name evidence="2" type="ORF">SERN_2674</name>
</gene>
<dbReference type="RefSeq" id="WP_135850687.1">
    <property type="nucleotide sequence ID" value="NZ_RHPJ01000004.1"/>
</dbReference>
<dbReference type="Pfam" id="PF08310">
    <property type="entry name" value="LGFP"/>
    <property type="match status" value="5"/>
</dbReference>